<evidence type="ECO:0000256" key="2">
    <source>
        <dbReference type="ARBA" id="ARBA00023002"/>
    </source>
</evidence>
<protein>
    <submittedName>
        <fullName evidence="4">NAD(P)H oxidoreductase YRKL putative NADPH-quinone reductase</fullName>
        <ecNumber evidence="4">1.6.99.-</ecNumber>
    </submittedName>
</protein>
<dbReference type="OrthoDB" id="9798454at2"/>
<name>A0A109BKP8_HYPSL</name>
<dbReference type="InterPro" id="IPR003680">
    <property type="entry name" value="Flavodoxin_fold"/>
</dbReference>
<dbReference type="InterPro" id="IPR029039">
    <property type="entry name" value="Flavoprotein-like_sf"/>
</dbReference>
<reference evidence="4 5" key="1">
    <citation type="submission" date="2015-10" db="EMBL/GenBank/DDBJ databases">
        <title>Transcriptomic analysis of a linuron degrading triple-species bacterial consortium.</title>
        <authorList>
            <person name="Albers P."/>
        </authorList>
    </citation>
    <scope>NUCLEOTIDE SEQUENCE [LARGE SCALE GENOMIC DNA]</scope>
    <source>
        <strain evidence="4 5">WDL6</strain>
    </source>
</reference>
<evidence type="ECO:0000256" key="1">
    <source>
        <dbReference type="ARBA" id="ARBA00006252"/>
    </source>
</evidence>
<comment type="similarity">
    <text evidence="1">Belongs to the NAD(P)H dehydrogenase (quinone) family.</text>
</comment>
<dbReference type="SUPFAM" id="SSF52218">
    <property type="entry name" value="Flavoproteins"/>
    <property type="match status" value="1"/>
</dbReference>
<dbReference type="AlphaFoldDB" id="A0A109BKP8"/>
<dbReference type="Gene3D" id="3.40.50.360">
    <property type="match status" value="1"/>
</dbReference>
<gene>
    <name evidence="4" type="ORF">APY04_0881</name>
</gene>
<dbReference type="PATRIC" id="fig|121290.4.peg.1693"/>
<dbReference type="RefSeq" id="WP_083509469.1">
    <property type="nucleotide sequence ID" value="NZ_LMTR01000030.1"/>
</dbReference>
<dbReference type="GO" id="GO:0005829">
    <property type="term" value="C:cytosol"/>
    <property type="evidence" value="ECO:0007669"/>
    <property type="project" value="TreeGrafter"/>
</dbReference>
<dbReference type="PANTHER" id="PTHR10204:SF34">
    <property type="entry name" value="NAD(P)H DEHYDROGENASE [QUINONE] 1 ISOFORM 1"/>
    <property type="match status" value="1"/>
</dbReference>
<accession>A0A109BKP8</accession>
<dbReference type="EC" id="1.6.99.-" evidence="4"/>
<sequence>MPSTDLIVTCHPSEQSLCGQVARMMTQTLQDQGRAVLSDDLNQARFNPVISPAEYASFFRDDIPADLTDLAEHLRQAERVIFILPVWMYDMPALLKGYFERVWRPGIAYRIEGDQISPLLTHIREMVVIVTHGRNEEETDACGDATRTFFAVSLPTLLPNLQNNIRFDFYALDTPNKSAITDQLEAIRKHLTNSAEGVA</sequence>
<dbReference type="STRING" id="121290.APY04_0881"/>
<comment type="caution">
    <text evidence="4">The sequence shown here is derived from an EMBL/GenBank/DDBJ whole genome shotgun (WGS) entry which is preliminary data.</text>
</comment>
<feature type="domain" description="Flavodoxin-like fold" evidence="3">
    <location>
        <begin position="6"/>
        <end position="144"/>
    </location>
</feature>
<dbReference type="PANTHER" id="PTHR10204">
    <property type="entry name" value="NAD P H OXIDOREDUCTASE-RELATED"/>
    <property type="match status" value="1"/>
</dbReference>
<evidence type="ECO:0000313" key="4">
    <source>
        <dbReference type="EMBL" id="KWT70601.1"/>
    </source>
</evidence>
<keyword evidence="2 4" id="KW-0560">Oxidoreductase</keyword>
<organism evidence="4 5">
    <name type="scientific">Hyphomicrobium sulfonivorans</name>
    <dbReference type="NCBI Taxonomy" id="121290"/>
    <lineage>
        <taxon>Bacteria</taxon>
        <taxon>Pseudomonadati</taxon>
        <taxon>Pseudomonadota</taxon>
        <taxon>Alphaproteobacteria</taxon>
        <taxon>Hyphomicrobiales</taxon>
        <taxon>Hyphomicrobiaceae</taxon>
        <taxon>Hyphomicrobium</taxon>
    </lineage>
</organism>
<dbReference type="EMBL" id="LMTR01000030">
    <property type="protein sequence ID" value="KWT70601.1"/>
    <property type="molecule type" value="Genomic_DNA"/>
</dbReference>
<dbReference type="GO" id="GO:0003955">
    <property type="term" value="F:NAD(P)H dehydrogenase (quinone) activity"/>
    <property type="evidence" value="ECO:0007669"/>
    <property type="project" value="TreeGrafter"/>
</dbReference>
<dbReference type="InterPro" id="IPR051545">
    <property type="entry name" value="NAD(P)H_dehydrogenase_qn"/>
</dbReference>
<dbReference type="Proteomes" id="UP000059074">
    <property type="component" value="Unassembled WGS sequence"/>
</dbReference>
<keyword evidence="5" id="KW-1185">Reference proteome</keyword>
<evidence type="ECO:0000259" key="3">
    <source>
        <dbReference type="Pfam" id="PF02525"/>
    </source>
</evidence>
<dbReference type="Pfam" id="PF02525">
    <property type="entry name" value="Flavodoxin_2"/>
    <property type="match status" value="1"/>
</dbReference>
<evidence type="ECO:0000313" key="5">
    <source>
        <dbReference type="Proteomes" id="UP000059074"/>
    </source>
</evidence>
<proteinExistence type="inferred from homology"/>